<dbReference type="PANTHER" id="PTHR35894">
    <property type="entry name" value="GENERAL SECRETION PATHWAY PROTEIN A-RELATED"/>
    <property type="match status" value="1"/>
</dbReference>
<dbReference type="InterPro" id="IPR027417">
    <property type="entry name" value="P-loop_NTPase"/>
</dbReference>
<sequence length="531" mass="57839">MSLSHHAYVETRSRLQLAEKLHHMVRFSDFITLLLGEEGSGRSTLMTQVENLASERTQRLVRIDLDSKTDVTGLLISLVDAFGLDDPDLNDNRQRLVAVHKHVRALFEVDLSCQILIDNADYLSDNALELLVGLLQTGESAPHLLMTGLADFEERLQDIGFYDRLEGRIHLQLLLPLDDEESEAFIASLLPNDAELNAKHLKKVIERSQGNLSALTLGVVQLLKSGELSSRSAAFPIPPLHLAGIGIVLLAITGFAVWHYLPSNEHQADVVAQISVPPMPPVVTDSLQQGAEEVARNELAERLAEQEALLQEVLDAPVSEMDAVDEVLAQAEVSISPAPVAEVAPSVVEAEVRPPVAEAAQAVSAPPEPPAPAPAPAPVVQAPAPPAPAPAPEPPVARPPAPEPVQPAPRVERQDPPTAPVTSVAANANAGALRSEELMAWPDNGYTLQVLGARSEDSVVKFIRSQQQPHRFYYFRTVFRDEPWHVVVYGQYNTRSAAMEAVNQLPKELRDTNPWARSIASVKADIQKLPR</sequence>
<dbReference type="InterPro" id="IPR007730">
    <property type="entry name" value="SPOR-like_dom"/>
</dbReference>
<dbReference type="Gene3D" id="3.30.70.1070">
    <property type="entry name" value="Sporulation related repeat"/>
    <property type="match status" value="1"/>
</dbReference>
<dbReference type="InterPro" id="IPR052026">
    <property type="entry name" value="ExeA_AAA_ATPase_DNA-bind"/>
</dbReference>
<dbReference type="GO" id="GO:0016887">
    <property type="term" value="F:ATP hydrolysis activity"/>
    <property type="evidence" value="ECO:0007669"/>
    <property type="project" value="InterPro"/>
</dbReference>
<evidence type="ECO:0000313" key="3">
    <source>
        <dbReference type="EMBL" id="RAU17356.1"/>
    </source>
</evidence>
<evidence type="ECO:0000256" key="1">
    <source>
        <dbReference type="SAM" id="MobiDB-lite"/>
    </source>
</evidence>
<dbReference type="InterPro" id="IPR049945">
    <property type="entry name" value="AAA_22"/>
</dbReference>
<dbReference type="PROSITE" id="PS51724">
    <property type="entry name" value="SPOR"/>
    <property type="match status" value="1"/>
</dbReference>
<dbReference type="PANTHER" id="PTHR35894:SF5">
    <property type="entry name" value="MU-LIKE PROPHAGE FLUMU DNA TRANSPOSITION PROTEIN B"/>
    <property type="match status" value="1"/>
</dbReference>
<keyword evidence="4" id="KW-1185">Reference proteome</keyword>
<reference evidence="3 4" key="1">
    <citation type="submission" date="2018-06" db="EMBL/GenBank/DDBJ databases">
        <title>Nitrincola tibetense sp. nov., isolated from Lake XuguoCo on Tibetan Plateau.</title>
        <authorList>
            <person name="Xing P."/>
        </authorList>
    </citation>
    <scope>NUCLEOTIDE SEQUENCE [LARGE SCALE GENOMIC DNA]</scope>
    <source>
        <strain evidence="4">xg18</strain>
    </source>
</reference>
<dbReference type="AlphaFoldDB" id="A0A364NJW3"/>
<accession>A0A364NJW3</accession>
<feature type="region of interest" description="Disordered" evidence="1">
    <location>
        <begin position="359"/>
        <end position="422"/>
    </location>
</feature>
<comment type="caution">
    <text evidence="3">The sequence shown here is derived from an EMBL/GenBank/DDBJ whole genome shotgun (WGS) entry which is preliminary data.</text>
</comment>
<evidence type="ECO:0000313" key="4">
    <source>
        <dbReference type="Proteomes" id="UP000250744"/>
    </source>
</evidence>
<name>A0A364NJW3_9GAMM</name>
<dbReference type="InterPro" id="IPR003593">
    <property type="entry name" value="AAA+_ATPase"/>
</dbReference>
<evidence type="ECO:0000259" key="2">
    <source>
        <dbReference type="PROSITE" id="PS51724"/>
    </source>
</evidence>
<dbReference type="Proteomes" id="UP000250744">
    <property type="component" value="Unassembled WGS sequence"/>
</dbReference>
<dbReference type="OrthoDB" id="6189127at2"/>
<feature type="compositionally biased region" description="Pro residues" evidence="1">
    <location>
        <begin position="366"/>
        <end position="407"/>
    </location>
</feature>
<dbReference type="EMBL" id="QKRX01000010">
    <property type="protein sequence ID" value="RAU17356.1"/>
    <property type="molecule type" value="Genomic_DNA"/>
</dbReference>
<dbReference type="Gene3D" id="3.40.50.300">
    <property type="entry name" value="P-loop containing nucleotide triphosphate hydrolases"/>
    <property type="match status" value="1"/>
</dbReference>
<feature type="domain" description="SPOR" evidence="2">
    <location>
        <begin position="440"/>
        <end position="518"/>
    </location>
</feature>
<proteinExistence type="predicted"/>
<organism evidence="3 4">
    <name type="scientific">Nitrincola tibetensis</name>
    <dbReference type="NCBI Taxonomy" id="2219697"/>
    <lineage>
        <taxon>Bacteria</taxon>
        <taxon>Pseudomonadati</taxon>
        <taxon>Pseudomonadota</taxon>
        <taxon>Gammaproteobacteria</taxon>
        <taxon>Oceanospirillales</taxon>
        <taxon>Oceanospirillaceae</taxon>
        <taxon>Nitrincola</taxon>
    </lineage>
</organism>
<dbReference type="Pfam" id="PF13401">
    <property type="entry name" value="AAA_22"/>
    <property type="match status" value="1"/>
</dbReference>
<dbReference type="SMART" id="SM00382">
    <property type="entry name" value="AAA"/>
    <property type="match status" value="1"/>
</dbReference>
<dbReference type="GO" id="GO:0042834">
    <property type="term" value="F:peptidoglycan binding"/>
    <property type="evidence" value="ECO:0007669"/>
    <property type="project" value="InterPro"/>
</dbReference>
<protein>
    <recommendedName>
        <fullName evidence="2">SPOR domain-containing protein</fullName>
    </recommendedName>
</protein>
<gene>
    <name evidence="3" type="ORF">DN062_13105</name>
</gene>
<dbReference type="InterPro" id="IPR036680">
    <property type="entry name" value="SPOR-like_sf"/>
</dbReference>
<dbReference type="Pfam" id="PF05036">
    <property type="entry name" value="SPOR"/>
    <property type="match status" value="1"/>
</dbReference>
<dbReference type="SUPFAM" id="SSF52540">
    <property type="entry name" value="P-loop containing nucleoside triphosphate hydrolases"/>
    <property type="match status" value="1"/>
</dbReference>
<dbReference type="RefSeq" id="WP_112159762.1">
    <property type="nucleotide sequence ID" value="NZ_QKRX01000010.1"/>
</dbReference>